<dbReference type="Pfam" id="PF00069">
    <property type="entry name" value="Pkinase"/>
    <property type="match status" value="1"/>
</dbReference>
<keyword evidence="4" id="KW-0418">Kinase</keyword>
<dbReference type="InterPro" id="IPR000719">
    <property type="entry name" value="Prot_kinase_dom"/>
</dbReference>
<evidence type="ECO:0008006" key="12">
    <source>
        <dbReference type="Google" id="ProtNLM"/>
    </source>
</evidence>
<evidence type="ECO:0000259" key="8">
    <source>
        <dbReference type="PROSITE" id="PS50006"/>
    </source>
</evidence>
<reference evidence="10 11" key="1">
    <citation type="journal article" date="2024" name="BMC Genomics">
        <title>Genome assembly of redclaw crayfish (Cherax quadricarinatus) provides insights into its immune adaptation and hypoxia tolerance.</title>
        <authorList>
            <person name="Liu Z."/>
            <person name="Zheng J."/>
            <person name="Li H."/>
            <person name="Fang K."/>
            <person name="Wang S."/>
            <person name="He J."/>
            <person name="Zhou D."/>
            <person name="Weng S."/>
            <person name="Chi M."/>
            <person name="Gu Z."/>
            <person name="He J."/>
            <person name="Li F."/>
            <person name="Wang M."/>
        </authorList>
    </citation>
    <scope>NUCLEOTIDE SEQUENCE [LARGE SCALE GENOMIC DNA]</scope>
    <source>
        <strain evidence="10">ZL_2023a</strain>
    </source>
</reference>
<evidence type="ECO:0000256" key="5">
    <source>
        <dbReference type="ARBA" id="ARBA00022840"/>
    </source>
</evidence>
<dbReference type="PROSITE" id="PS50011">
    <property type="entry name" value="PROTEIN_KINASE_DOM"/>
    <property type="match status" value="1"/>
</dbReference>
<evidence type="ECO:0000313" key="11">
    <source>
        <dbReference type="Proteomes" id="UP001445076"/>
    </source>
</evidence>
<dbReference type="InterPro" id="IPR017441">
    <property type="entry name" value="Protein_kinase_ATP_BS"/>
</dbReference>
<dbReference type="SUPFAM" id="SSF56112">
    <property type="entry name" value="Protein kinase-like (PK-like)"/>
    <property type="match status" value="1"/>
</dbReference>
<proteinExistence type="inferred from homology"/>
<evidence type="ECO:0000256" key="1">
    <source>
        <dbReference type="ARBA" id="ARBA00022527"/>
    </source>
</evidence>
<gene>
    <name evidence="10" type="ORF">OTU49_016439</name>
</gene>
<sequence>MENIINSQASTQGLRETQEVLTGTFDYPDTESIWGRLFSVRENVSICNLINNSYTFGRGDADYRFSKDHFDSTFLSAISKVHFKVSRECKSNSEVVVVLEDLSCNGTFVNKHQVGKGKKIVLQSNDEISLAHANKKVFVFHDCLQNDAQNYPEELTKKYTMTKKLGEGNFGEVRLAYKQGSLERYAVKILKKKCSQLLLNNIKQINNEIKLLQSVDHPCIISLKDVIDTPEKIYIIMELAEGGELFDRLASNGRLPEATAKFYFFQLSHAVKYLHTRNITHRDIKPENILLATDEAYTRIKLTDFGLSKLAADASQMTTFCGTPTYIAPELLQFGGLSYNNKVDLWSLGVVLFVSLAGYPPFYSDDDGRLRYKIKNAVFNFNNSLWTEISDEAKDLITKLLVSEPSQRLDIEETLRHSWLQDGEMQRRALSFLEKDSNSPTKKRGLENEMDDLVLPEAKTPRIQMGIGDR</sequence>
<accession>A0AAW0XX00</accession>
<dbReference type="SMART" id="SM00220">
    <property type="entry name" value="S_TKc"/>
    <property type="match status" value="1"/>
</dbReference>
<dbReference type="Pfam" id="PF00498">
    <property type="entry name" value="FHA"/>
    <property type="match status" value="1"/>
</dbReference>
<evidence type="ECO:0000256" key="2">
    <source>
        <dbReference type="ARBA" id="ARBA00022679"/>
    </source>
</evidence>
<dbReference type="PROSITE" id="PS00107">
    <property type="entry name" value="PROTEIN_KINASE_ATP"/>
    <property type="match status" value="1"/>
</dbReference>
<dbReference type="InterPro" id="IPR008984">
    <property type="entry name" value="SMAD_FHA_dom_sf"/>
</dbReference>
<dbReference type="InterPro" id="IPR000253">
    <property type="entry name" value="FHA_dom"/>
</dbReference>
<evidence type="ECO:0000259" key="9">
    <source>
        <dbReference type="PROSITE" id="PS50011"/>
    </source>
</evidence>
<keyword evidence="11" id="KW-1185">Reference proteome</keyword>
<evidence type="ECO:0000256" key="6">
    <source>
        <dbReference type="PROSITE-ProRule" id="PRU10141"/>
    </source>
</evidence>
<dbReference type="Proteomes" id="UP001445076">
    <property type="component" value="Unassembled WGS sequence"/>
</dbReference>
<feature type="domain" description="FHA" evidence="8">
    <location>
        <begin position="54"/>
        <end position="114"/>
    </location>
</feature>
<dbReference type="InterPro" id="IPR008271">
    <property type="entry name" value="Ser/Thr_kinase_AS"/>
</dbReference>
<organism evidence="10 11">
    <name type="scientific">Cherax quadricarinatus</name>
    <name type="common">Australian red claw crayfish</name>
    <dbReference type="NCBI Taxonomy" id="27406"/>
    <lineage>
        <taxon>Eukaryota</taxon>
        <taxon>Metazoa</taxon>
        <taxon>Ecdysozoa</taxon>
        <taxon>Arthropoda</taxon>
        <taxon>Crustacea</taxon>
        <taxon>Multicrustacea</taxon>
        <taxon>Malacostraca</taxon>
        <taxon>Eumalacostraca</taxon>
        <taxon>Eucarida</taxon>
        <taxon>Decapoda</taxon>
        <taxon>Pleocyemata</taxon>
        <taxon>Astacidea</taxon>
        <taxon>Parastacoidea</taxon>
        <taxon>Parastacidae</taxon>
        <taxon>Cherax</taxon>
    </lineage>
</organism>
<evidence type="ECO:0000256" key="3">
    <source>
        <dbReference type="ARBA" id="ARBA00022741"/>
    </source>
</evidence>
<dbReference type="PANTHER" id="PTHR24347">
    <property type="entry name" value="SERINE/THREONINE-PROTEIN KINASE"/>
    <property type="match status" value="1"/>
</dbReference>
<feature type="binding site" evidence="6">
    <location>
        <position position="188"/>
    </location>
    <ligand>
        <name>ATP</name>
        <dbReference type="ChEBI" id="CHEBI:30616"/>
    </ligand>
</feature>
<dbReference type="PROSITE" id="PS00108">
    <property type="entry name" value="PROTEIN_KINASE_ST"/>
    <property type="match status" value="1"/>
</dbReference>
<dbReference type="CDD" id="cd05117">
    <property type="entry name" value="STKc_CAMK"/>
    <property type="match status" value="1"/>
</dbReference>
<comment type="caution">
    <text evidence="10">The sequence shown here is derived from an EMBL/GenBank/DDBJ whole genome shotgun (WGS) entry which is preliminary data.</text>
</comment>
<dbReference type="AlphaFoldDB" id="A0AAW0XX00"/>
<dbReference type="Gene3D" id="1.10.510.10">
    <property type="entry name" value="Transferase(Phosphotransferase) domain 1"/>
    <property type="match status" value="1"/>
</dbReference>
<dbReference type="SUPFAM" id="SSF49879">
    <property type="entry name" value="SMAD/FHA domain"/>
    <property type="match status" value="1"/>
</dbReference>
<feature type="domain" description="Protein kinase" evidence="9">
    <location>
        <begin position="159"/>
        <end position="420"/>
    </location>
</feature>
<dbReference type="SMART" id="SM00240">
    <property type="entry name" value="FHA"/>
    <property type="match status" value="1"/>
</dbReference>
<dbReference type="Gene3D" id="2.60.200.20">
    <property type="match status" value="1"/>
</dbReference>
<dbReference type="PROSITE" id="PS50006">
    <property type="entry name" value="FHA_DOMAIN"/>
    <property type="match status" value="1"/>
</dbReference>
<dbReference type="EMBL" id="JARKIK010000014">
    <property type="protein sequence ID" value="KAK8747530.1"/>
    <property type="molecule type" value="Genomic_DNA"/>
</dbReference>
<name>A0AAW0XX00_CHEQU</name>
<comment type="similarity">
    <text evidence="7">Belongs to the protein kinase superfamily.</text>
</comment>
<dbReference type="GO" id="GO:0005524">
    <property type="term" value="F:ATP binding"/>
    <property type="evidence" value="ECO:0007669"/>
    <property type="project" value="UniProtKB-UniRule"/>
</dbReference>
<protein>
    <recommendedName>
        <fullName evidence="12">Serine/threonine-protein kinase Chk2</fullName>
    </recommendedName>
</protein>
<keyword evidence="1 7" id="KW-0723">Serine/threonine-protein kinase</keyword>
<evidence type="ECO:0000256" key="4">
    <source>
        <dbReference type="ARBA" id="ARBA00022777"/>
    </source>
</evidence>
<dbReference type="FunFam" id="3.30.200.20:FF:000042">
    <property type="entry name" value="Aurora kinase A"/>
    <property type="match status" value="1"/>
</dbReference>
<keyword evidence="3 6" id="KW-0547">Nucleotide-binding</keyword>
<dbReference type="InterPro" id="IPR011009">
    <property type="entry name" value="Kinase-like_dom_sf"/>
</dbReference>
<keyword evidence="2" id="KW-0808">Transferase</keyword>
<keyword evidence="5 6" id="KW-0067">ATP-binding</keyword>
<dbReference type="FunFam" id="1.10.510.10:FF:000571">
    <property type="entry name" value="Maternal embryonic leucine zipper kinase"/>
    <property type="match status" value="1"/>
</dbReference>
<dbReference type="CDD" id="cd22666">
    <property type="entry name" value="FHA_CHK2"/>
    <property type="match status" value="1"/>
</dbReference>
<evidence type="ECO:0000256" key="7">
    <source>
        <dbReference type="RuleBase" id="RU000304"/>
    </source>
</evidence>
<evidence type="ECO:0000313" key="10">
    <source>
        <dbReference type="EMBL" id="KAK8747530.1"/>
    </source>
</evidence>
<dbReference type="GO" id="GO:0004674">
    <property type="term" value="F:protein serine/threonine kinase activity"/>
    <property type="evidence" value="ECO:0007669"/>
    <property type="project" value="UniProtKB-KW"/>
</dbReference>